<proteinExistence type="predicted"/>
<organism evidence="2 3">
    <name type="scientific">Sphaerospermopsis aphanizomenoides LEGE 00250</name>
    <dbReference type="NCBI Taxonomy" id="2777972"/>
    <lineage>
        <taxon>Bacteria</taxon>
        <taxon>Bacillati</taxon>
        <taxon>Cyanobacteriota</taxon>
        <taxon>Cyanophyceae</taxon>
        <taxon>Nostocales</taxon>
        <taxon>Aphanizomenonaceae</taxon>
        <taxon>Sphaerospermopsis</taxon>
        <taxon>Sphaerospermopsis aphanizomenoides</taxon>
    </lineage>
</organism>
<dbReference type="Gene3D" id="1.10.1220.10">
    <property type="entry name" value="Met repressor-like"/>
    <property type="match status" value="1"/>
</dbReference>
<dbReference type="Proteomes" id="UP000606776">
    <property type="component" value="Unassembled WGS sequence"/>
</dbReference>
<dbReference type="InterPro" id="IPR010985">
    <property type="entry name" value="Ribbon_hlx_hlx"/>
</dbReference>
<reference evidence="2 3" key="1">
    <citation type="submission" date="2020-10" db="EMBL/GenBank/DDBJ databases">
        <authorList>
            <person name="Castelo-Branco R."/>
            <person name="Eusebio N."/>
            <person name="Adriana R."/>
            <person name="Vieira A."/>
            <person name="Brugerolle De Fraissinette N."/>
            <person name="Rezende De Castro R."/>
            <person name="Schneider M.P."/>
            <person name="Vasconcelos V."/>
            <person name="Leao P.N."/>
        </authorList>
    </citation>
    <scope>NUCLEOTIDE SEQUENCE [LARGE SCALE GENOMIC DNA]</scope>
    <source>
        <strain evidence="2 3">LEGE 00250</strain>
    </source>
</reference>
<dbReference type="Pfam" id="PF22513">
    <property type="entry name" value="FitA-like_RHH"/>
    <property type="match status" value="1"/>
</dbReference>
<name>A0ABR9VKS2_9CYAN</name>
<dbReference type="InterPro" id="IPR013321">
    <property type="entry name" value="Arc_rbn_hlx_hlx"/>
</dbReference>
<dbReference type="RefSeq" id="WP_193944316.1">
    <property type="nucleotide sequence ID" value="NZ_JADEWB010000264.1"/>
</dbReference>
<evidence type="ECO:0000313" key="2">
    <source>
        <dbReference type="EMBL" id="MBE9239099.1"/>
    </source>
</evidence>
<dbReference type="SUPFAM" id="SSF47598">
    <property type="entry name" value="Ribbon-helix-helix"/>
    <property type="match status" value="1"/>
</dbReference>
<accession>A0ABR9VKS2</accession>
<evidence type="ECO:0000259" key="1">
    <source>
        <dbReference type="Pfam" id="PF22513"/>
    </source>
</evidence>
<dbReference type="EMBL" id="JADEWB010000264">
    <property type="protein sequence ID" value="MBE9239099.1"/>
    <property type="molecule type" value="Genomic_DNA"/>
</dbReference>
<comment type="caution">
    <text evidence="2">The sequence shown here is derived from an EMBL/GenBank/DDBJ whole genome shotgun (WGS) entry which is preliminary data.</text>
</comment>
<protein>
    <submittedName>
        <fullName evidence="2">Plasmid stability protein</fullName>
    </submittedName>
</protein>
<sequence>MTEITIHQLEPDITKLLEQRAAQNGNTIEAEIKAILQSVLIPEKTPQINLTDAIENRFAKLGEFQLPEINREPIRTPPNFNTTEI</sequence>
<evidence type="ECO:0000313" key="3">
    <source>
        <dbReference type="Proteomes" id="UP000606776"/>
    </source>
</evidence>
<keyword evidence="3" id="KW-1185">Reference proteome</keyword>
<dbReference type="InterPro" id="IPR053853">
    <property type="entry name" value="FitA-like_RHH"/>
</dbReference>
<gene>
    <name evidence="2" type="ORF">IQ227_24545</name>
</gene>
<feature type="domain" description="Antitoxin FitA-like ribbon-helix-helix" evidence="1">
    <location>
        <begin position="4"/>
        <end position="39"/>
    </location>
</feature>